<name>A0A941J7K9_9BACI</name>
<dbReference type="Pfam" id="PF01636">
    <property type="entry name" value="APH"/>
    <property type="match status" value="1"/>
</dbReference>
<protein>
    <submittedName>
        <fullName evidence="2">Phosphotransferase</fullName>
    </submittedName>
</protein>
<dbReference type="InterPro" id="IPR002575">
    <property type="entry name" value="Aminoglycoside_PTrfase"/>
</dbReference>
<evidence type="ECO:0000313" key="2">
    <source>
        <dbReference type="EMBL" id="MBR8645765.1"/>
    </source>
</evidence>
<dbReference type="Gene3D" id="3.90.1200.10">
    <property type="match status" value="1"/>
</dbReference>
<dbReference type="AlphaFoldDB" id="A0A941J7K9"/>
<organism evidence="2 3">
    <name type="scientific">Peribacillus frigoritolerans</name>
    <dbReference type="NCBI Taxonomy" id="450367"/>
    <lineage>
        <taxon>Bacteria</taxon>
        <taxon>Bacillati</taxon>
        <taxon>Bacillota</taxon>
        <taxon>Bacilli</taxon>
        <taxon>Bacillales</taxon>
        <taxon>Bacillaceae</taxon>
        <taxon>Peribacillus</taxon>
    </lineage>
</organism>
<feature type="domain" description="Aminoglycoside phosphotransferase" evidence="1">
    <location>
        <begin position="11"/>
        <end position="53"/>
    </location>
</feature>
<comment type="caution">
    <text evidence="2">The sequence shown here is derived from an EMBL/GenBank/DDBJ whole genome shotgun (WGS) entry which is preliminary data.</text>
</comment>
<dbReference type="SUPFAM" id="SSF56112">
    <property type="entry name" value="Protein kinase-like (PK-like)"/>
    <property type="match status" value="1"/>
</dbReference>
<evidence type="ECO:0000313" key="3">
    <source>
        <dbReference type="Proteomes" id="UP000680045"/>
    </source>
</evidence>
<proteinExistence type="predicted"/>
<evidence type="ECO:0000259" key="1">
    <source>
        <dbReference type="Pfam" id="PF01636"/>
    </source>
</evidence>
<reference evidence="2" key="1">
    <citation type="submission" date="2021-04" db="EMBL/GenBank/DDBJ databases">
        <title>Whole genome sequencing of Enterococci isolates from hospitalized patients.</title>
        <authorList>
            <person name="Ogoti B.M."/>
            <person name="Onyambu F.G."/>
        </authorList>
    </citation>
    <scope>NUCLEOTIDE SEQUENCE</scope>
    <source>
        <strain evidence="2">242</strain>
    </source>
</reference>
<dbReference type="Proteomes" id="UP000680045">
    <property type="component" value="Unassembled WGS sequence"/>
</dbReference>
<gene>
    <name evidence="2" type="ORF">KEH51_22480</name>
</gene>
<dbReference type="EMBL" id="JAGTPW010000050">
    <property type="protein sequence ID" value="MBR8645765.1"/>
    <property type="molecule type" value="Genomic_DNA"/>
</dbReference>
<dbReference type="InterPro" id="IPR011009">
    <property type="entry name" value="Kinase-like_dom_sf"/>
</dbReference>
<accession>A0A941J7K9</accession>
<sequence length="56" mass="6474">MGEWSLEGFDKYQSSWDKEKKVIIHGDCAHHNFLRRADGTLTLIDFDLMANAPEVH</sequence>